<evidence type="ECO:0000256" key="1">
    <source>
        <dbReference type="ARBA" id="ARBA00022747"/>
    </source>
</evidence>
<evidence type="ECO:0000313" key="4">
    <source>
        <dbReference type="Proteomes" id="UP001235344"/>
    </source>
</evidence>
<proteinExistence type="predicted"/>
<keyword evidence="4" id="KW-1185">Reference proteome</keyword>
<gene>
    <name evidence="3" type="ORF">B6N23_08510</name>
</gene>
<evidence type="ECO:0008006" key="5">
    <source>
        <dbReference type="Google" id="ProtNLM"/>
    </source>
</evidence>
<organism evidence="3 4">
    <name type="scientific">Halomonas alkalicola</name>
    <dbReference type="NCBI Taxonomy" id="1930622"/>
    <lineage>
        <taxon>Bacteria</taxon>
        <taxon>Pseudomonadati</taxon>
        <taxon>Pseudomonadota</taxon>
        <taxon>Gammaproteobacteria</taxon>
        <taxon>Oceanospirillales</taxon>
        <taxon>Halomonadaceae</taxon>
        <taxon>Halomonas</taxon>
    </lineage>
</organism>
<dbReference type="SUPFAM" id="SSF116734">
    <property type="entry name" value="DNA methylase specificity domain"/>
    <property type="match status" value="1"/>
</dbReference>
<dbReference type="EMBL" id="CP131913">
    <property type="protein sequence ID" value="WLI74890.1"/>
    <property type="molecule type" value="Genomic_DNA"/>
</dbReference>
<keyword evidence="2" id="KW-0238">DNA-binding</keyword>
<reference evidence="3 4" key="1">
    <citation type="submission" date="2023-08" db="EMBL/GenBank/DDBJ databases">
        <title>Transcriptome Analysis of Halomonas alkalicola CICC 11012s to Identify the Genes Involved in Alkaline Tolerances.</title>
        <authorList>
            <person name="Zhai L."/>
        </authorList>
    </citation>
    <scope>NUCLEOTIDE SEQUENCE [LARGE SCALE GENOMIC DNA]</scope>
    <source>
        <strain evidence="3 4">CICC 11012s</strain>
    </source>
</reference>
<protein>
    <recommendedName>
        <fullName evidence="5">Restriction endonuclease subunit S</fullName>
    </recommendedName>
</protein>
<sequence>MTTATPHEVPLEALAEIKPGYPFRGALKHDPKGSARVVQVRHLDPEHGFGSSCREDAFDRVTLEGKRKPDYLQPGDLLFISRGSRFFAAVVPDEIPAETVCTPHFFLIRLTGAAQGKLSPEFLAWQINHHDAQAYLTRWGQGSAQHSVTKQQLKALPVTLPDLARQALVVAYHRAAREEVTQLQALIDNRAQQMQALGSAVLAQARAPQSASNTIPHALVAAGHH</sequence>
<dbReference type="Gene3D" id="3.90.220.20">
    <property type="entry name" value="DNA methylase specificity domains"/>
    <property type="match status" value="1"/>
</dbReference>
<evidence type="ECO:0000313" key="3">
    <source>
        <dbReference type="EMBL" id="WLI74890.1"/>
    </source>
</evidence>
<dbReference type="Proteomes" id="UP001235344">
    <property type="component" value="Chromosome"/>
</dbReference>
<accession>A0ABY9H9F0</accession>
<name>A0ABY9H9F0_9GAMM</name>
<keyword evidence="1" id="KW-0680">Restriction system</keyword>
<evidence type="ECO:0000256" key="2">
    <source>
        <dbReference type="ARBA" id="ARBA00023125"/>
    </source>
</evidence>
<dbReference type="RefSeq" id="WP_305503681.1">
    <property type="nucleotide sequence ID" value="NZ_CP131913.1"/>
</dbReference>
<dbReference type="InterPro" id="IPR044946">
    <property type="entry name" value="Restrct_endonuc_typeI_TRD_sf"/>
</dbReference>